<evidence type="ECO:0000313" key="3">
    <source>
        <dbReference type="EMBL" id="KYF38599.1"/>
    </source>
</evidence>
<dbReference type="AlphaFoldDB" id="A0A139XIH8"/>
<dbReference type="Proteomes" id="UP000074247">
    <property type="component" value="Unassembled WGS sequence"/>
</dbReference>
<evidence type="ECO:0000313" key="4">
    <source>
        <dbReference type="Proteomes" id="UP000074247"/>
    </source>
</evidence>
<dbReference type="EMBL" id="AGQS02005992">
    <property type="protein sequence ID" value="KYF38599.1"/>
    <property type="molecule type" value="Genomic_DNA"/>
</dbReference>
<dbReference type="OrthoDB" id="10433826at2759"/>
<accession>A0A139XIH8</accession>
<keyword evidence="1" id="KW-1133">Transmembrane helix</keyword>
<sequence>MALFIGVLCALSCCSIESRAMTTGEVTSSAPAVTTGAAHAGMENDSLTALRKLRRSRQSPSQKRTAVISGKRLATVTTAAVLLTAVVGMLMASGKLRQCLHAMMNQTGGEIEGNKKRRLAEGNDESDKCRCVNATEDRVRVEPQRKVSVPSRSLGQGGAYRGCADIGERRGF</sequence>
<feature type="transmembrane region" description="Helical" evidence="1">
    <location>
        <begin position="73"/>
        <end position="94"/>
    </location>
</feature>
<keyword evidence="1" id="KW-0472">Membrane</keyword>
<protein>
    <submittedName>
        <fullName evidence="3">Toxoplasma gondii family B protein</fullName>
    </submittedName>
</protein>
<reference evidence="3 4" key="1">
    <citation type="journal article" date="2016" name="Nat. Commun.">
        <title>Local admixture of amplified and diversified secreted pathogenesis determinants shapes mosaic Toxoplasma gondii genomes.</title>
        <authorList>
            <person name="Lorenzi H."/>
            <person name="Khan A."/>
            <person name="Behnke M.S."/>
            <person name="Namasivayam S."/>
            <person name="Swapna L.S."/>
            <person name="Hadjithomas M."/>
            <person name="Karamycheva S."/>
            <person name="Pinney D."/>
            <person name="Brunk B.P."/>
            <person name="Ajioka J.W."/>
            <person name="Ajzenberg D."/>
            <person name="Boothroyd J.C."/>
            <person name="Boyle J.P."/>
            <person name="Darde M.L."/>
            <person name="Diaz-Miranda M.A."/>
            <person name="Dubey J.P."/>
            <person name="Fritz H.M."/>
            <person name="Gennari S.M."/>
            <person name="Gregory B.D."/>
            <person name="Kim K."/>
            <person name="Saeij J.P."/>
            <person name="Su C."/>
            <person name="White M.W."/>
            <person name="Zhu X.Q."/>
            <person name="Howe D.K."/>
            <person name="Rosenthal B.M."/>
            <person name="Grigg M.E."/>
            <person name="Parkinson J."/>
            <person name="Liu L."/>
            <person name="Kissinger J.C."/>
            <person name="Roos D.S."/>
            <person name="Sibley L.D."/>
        </authorList>
    </citation>
    <scope>NUCLEOTIDE SEQUENCE [LARGE SCALE GENOMIC DNA]</scope>
    <source>
        <strain evidence="3 4">ARI</strain>
    </source>
</reference>
<gene>
    <name evidence="3" type="ORF">TGARI_298090</name>
</gene>
<keyword evidence="1" id="KW-0812">Transmembrane</keyword>
<keyword evidence="2" id="KW-0732">Signal</keyword>
<evidence type="ECO:0000256" key="1">
    <source>
        <dbReference type="SAM" id="Phobius"/>
    </source>
</evidence>
<organism evidence="3 4">
    <name type="scientific">Toxoplasma gondii ARI</name>
    <dbReference type="NCBI Taxonomy" id="1074872"/>
    <lineage>
        <taxon>Eukaryota</taxon>
        <taxon>Sar</taxon>
        <taxon>Alveolata</taxon>
        <taxon>Apicomplexa</taxon>
        <taxon>Conoidasida</taxon>
        <taxon>Coccidia</taxon>
        <taxon>Eucoccidiorida</taxon>
        <taxon>Eimeriorina</taxon>
        <taxon>Sarcocystidae</taxon>
        <taxon>Toxoplasma</taxon>
    </lineage>
</organism>
<evidence type="ECO:0000256" key="2">
    <source>
        <dbReference type="SAM" id="SignalP"/>
    </source>
</evidence>
<feature type="signal peptide" evidence="2">
    <location>
        <begin position="1"/>
        <end position="20"/>
    </location>
</feature>
<name>A0A139XIH8_TOXGO</name>
<proteinExistence type="predicted"/>
<dbReference type="VEuPathDB" id="ToxoDB:TGARI_298090"/>
<comment type="caution">
    <text evidence="3">The sequence shown here is derived from an EMBL/GenBank/DDBJ whole genome shotgun (WGS) entry which is preliminary data.</text>
</comment>
<feature type="chain" id="PRO_5007300730" evidence="2">
    <location>
        <begin position="21"/>
        <end position="172"/>
    </location>
</feature>